<proteinExistence type="predicted"/>
<evidence type="ECO:0000313" key="4">
    <source>
        <dbReference type="Proteomes" id="UP000243207"/>
    </source>
</evidence>
<keyword evidence="2" id="KW-0812">Transmembrane</keyword>
<feature type="region of interest" description="Disordered" evidence="1">
    <location>
        <begin position="65"/>
        <end position="94"/>
    </location>
</feature>
<sequence>MLVASVQPITIKTFSLDVGSLSFGYHRANRACRAAAARRRTTMNRHRYATLSLILLTAFAGATVHAQPPRDKPGKEHGHGAAEHRDADHDRSPSISEAVIRDVLRDYGVHDASTDKLPPGIQKKLQRGKPLPPGIAKKLDPQLADRLPDYPGYEWRQAGRDLILVAVTTGIIEAILGEVF</sequence>
<evidence type="ECO:0008006" key="5">
    <source>
        <dbReference type="Google" id="ProtNLM"/>
    </source>
</evidence>
<gene>
    <name evidence="3" type="ORF">SAMN05216421_1836</name>
</gene>
<keyword evidence="4" id="KW-1185">Reference proteome</keyword>
<feature type="transmembrane region" description="Helical" evidence="2">
    <location>
        <begin position="48"/>
        <end position="66"/>
    </location>
</feature>
<evidence type="ECO:0000256" key="2">
    <source>
        <dbReference type="SAM" id="Phobius"/>
    </source>
</evidence>
<reference evidence="4" key="1">
    <citation type="submission" date="2016-10" db="EMBL/GenBank/DDBJ databases">
        <authorList>
            <person name="Varghese N."/>
            <person name="Submissions S."/>
        </authorList>
    </citation>
    <scope>NUCLEOTIDE SEQUENCE [LARGE SCALE GENOMIC DNA]</scope>
    <source>
        <strain evidence="4">NRRL B-51270</strain>
    </source>
</reference>
<dbReference type="AlphaFoldDB" id="A0A1H1TKU5"/>
<dbReference type="Proteomes" id="UP000243207">
    <property type="component" value="Chromosome I"/>
</dbReference>
<accession>A0A1H1TKU5</accession>
<evidence type="ECO:0000313" key="3">
    <source>
        <dbReference type="EMBL" id="SDS60792.1"/>
    </source>
</evidence>
<organism evidence="3 4">
    <name type="scientific">Halopseudomonas xinjiangensis</name>
    <dbReference type="NCBI Taxonomy" id="487184"/>
    <lineage>
        <taxon>Bacteria</taxon>
        <taxon>Pseudomonadati</taxon>
        <taxon>Pseudomonadota</taxon>
        <taxon>Gammaproteobacteria</taxon>
        <taxon>Pseudomonadales</taxon>
        <taxon>Pseudomonadaceae</taxon>
        <taxon>Halopseudomonas</taxon>
    </lineage>
</organism>
<protein>
    <recommendedName>
        <fullName evidence="5">Nickel/cobalt transporter regulator</fullName>
    </recommendedName>
</protein>
<keyword evidence="2" id="KW-0472">Membrane</keyword>
<name>A0A1H1TKU5_9GAMM</name>
<feature type="compositionally biased region" description="Basic and acidic residues" evidence="1">
    <location>
        <begin position="68"/>
        <end position="92"/>
    </location>
</feature>
<dbReference type="NCBIfam" id="NF040487">
    <property type="entry name" value="T3SS_CigR_fam"/>
    <property type="match status" value="1"/>
</dbReference>
<evidence type="ECO:0000256" key="1">
    <source>
        <dbReference type="SAM" id="MobiDB-lite"/>
    </source>
</evidence>
<dbReference type="STRING" id="487184.SAMN05216421_1836"/>
<keyword evidence="2" id="KW-1133">Transmembrane helix</keyword>
<dbReference type="Gene3D" id="3.10.450.160">
    <property type="entry name" value="inner membrane protein cigr"/>
    <property type="match status" value="1"/>
</dbReference>
<dbReference type="EMBL" id="LT629736">
    <property type="protein sequence ID" value="SDS60792.1"/>
    <property type="molecule type" value="Genomic_DNA"/>
</dbReference>
<dbReference type="RefSeq" id="WP_231701455.1">
    <property type="nucleotide sequence ID" value="NZ_LT629736.1"/>
</dbReference>